<keyword evidence="2" id="KW-1185">Reference proteome</keyword>
<organism evidence="1 2">
    <name type="scientific">Scomber scombrus</name>
    <name type="common">Atlantic mackerel</name>
    <name type="synonym">Scomber vernalis</name>
    <dbReference type="NCBI Taxonomy" id="13677"/>
    <lineage>
        <taxon>Eukaryota</taxon>
        <taxon>Metazoa</taxon>
        <taxon>Chordata</taxon>
        <taxon>Craniata</taxon>
        <taxon>Vertebrata</taxon>
        <taxon>Euteleostomi</taxon>
        <taxon>Actinopterygii</taxon>
        <taxon>Neopterygii</taxon>
        <taxon>Teleostei</taxon>
        <taxon>Neoteleostei</taxon>
        <taxon>Acanthomorphata</taxon>
        <taxon>Pelagiaria</taxon>
        <taxon>Scombriformes</taxon>
        <taxon>Scombridae</taxon>
        <taxon>Scomber</taxon>
    </lineage>
</organism>
<comment type="caution">
    <text evidence="1">The sequence shown here is derived from an EMBL/GenBank/DDBJ whole genome shotgun (WGS) entry which is preliminary data.</text>
</comment>
<evidence type="ECO:0000313" key="2">
    <source>
        <dbReference type="Proteomes" id="UP001314229"/>
    </source>
</evidence>
<proteinExistence type="predicted"/>
<dbReference type="Proteomes" id="UP001314229">
    <property type="component" value="Unassembled WGS sequence"/>
</dbReference>
<accession>A0AAV1NLU6</accession>
<reference evidence="1 2" key="1">
    <citation type="submission" date="2024-01" db="EMBL/GenBank/DDBJ databases">
        <authorList>
            <person name="Alioto T."/>
            <person name="Alioto T."/>
            <person name="Gomez Garrido J."/>
        </authorList>
    </citation>
    <scope>NUCLEOTIDE SEQUENCE [LARGE SCALE GENOMIC DNA]</scope>
</reference>
<protein>
    <submittedName>
        <fullName evidence="1">Uncharacterized protein</fullName>
    </submittedName>
</protein>
<gene>
    <name evidence="1" type="ORF">FSCOSCO3_A024552</name>
</gene>
<dbReference type="EMBL" id="CAWUFR010000041">
    <property type="protein sequence ID" value="CAK6959774.1"/>
    <property type="molecule type" value="Genomic_DNA"/>
</dbReference>
<dbReference type="AlphaFoldDB" id="A0AAV1NLU6"/>
<evidence type="ECO:0000313" key="1">
    <source>
        <dbReference type="EMBL" id="CAK6959774.1"/>
    </source>
</evidence>
<sequence>MAAPECLRRHYEAQQWLSAAVQEVIVDFGKPPLEQLSNHNEFGIGVLLVCLTESGHAPAGK</sequence>
<name>A0AAV1NLU6_SCOSC</name>